<evidence type="ECO:0000313" key="5">
    <source>
        <dbReference type="EMBL" id="SMB98077.1"/>
    </source>
</evidence>
<protein>
    <submittedName>
        <fullName evidence="5">DNA replication protein DnaD</fullName>
    </submittedName>
</protein>
<dbReference type="PANTHER" id="PTHR37293">
    <property type="entry name" value="PHAGE REPLICATION PROTEIN-RELATED"/>
    <property type="match status" value="1"/>
</dbReference>
<name>A0A1W1VXI0_9FIRM</name>
<feature type="compositionally biased region" description="Basic and acidic residues" evidence="2">
    <location>
        <begin position="228"/>
        <end position="248"/>
    </location>
</feature>
<dbReference type="RefSeq" id="WP_084665676.1">
    <property type="nucleotide sequence ID" value="NZ_LT838272.1"/>
</dbReference>
<dbReference type="Pfam" id="PF07261">
    <property type="entry name" value="DnaB_2"/>
    <property type="match status" value="1"/>
</dbReference>
<feature type="region of interest" description="Disordered" evidence="2">
    <location>
        <begin position="222"/>
        <end position="248"/>
    </location>
</feature>
<dbReference type="EMBL" id="LT838272">
    <property type="protein sequence ID" value="SMB98077.1"/>
    <property type="molecule type" value="Genomic_DNA"/>
</dbReference>
<dbReference type="AlphaFoldDB" id="A0A1W1VXI0"/>
<proteinExistence type="inferred from homology"/>
<evidence type="ECO:0000256" key="2">
    <source>
        <dbReference type="SAM" id="MobiDB-lite"/>
    </source>
</evidence>
<organism evidence="5 6">
    <name type="scientific">Thermanaeromonas toyohensis ToBE</name>
    <dbReference type="NCBI Taxonomy" id="698762"/>
    <lineage>
        <taxon>Bacteria</taxon>
        <taxon>Bacillati</taxon>
        <taxon>Bacillota</taxon>
        <taxon>Clostridia</taxon>
        <taxon>Neomoorellales</taxon>
        <taxon>Neomoorellaceae</taxon>
        <taxon>Thermanaeromonas</taxon>
    </lineage>
</organism>
<accession>A0A1W1VXI0</accession>
<dbReference type="InterPro" id="IPR006343">
    <property type="entry name" value="DnaB/C_C"/>
</dbReference>
<evidence type="ECO:0000256" key="1">
    <source>
        <dbReference type="ARBA" id="ARBA00093462"/>
    </source>
</evidence>
<dbReference type="Gene3D" id="1.10.10.630">
    <property type="entry name" value="DnaD domain-like"/>
    <property type="match status" value="1"/>
</dbReference>
<dbReference type="NCBIfam" id="TIGR01446">
    <property type="entry name" value="DnaD_dom"/>
    <property type="match status" value="1"/>
</dbReference>
<gene>
    <name evidence="5" type="ORF">SAMN00808754_2109</name>
</gene>
<evidence type="ECO:0000259" key="4">
    <source>
        <dbReference type="Pfam" id="PF21984"/>
    </source>
</evidence>
<dbReference type="Gene3D" id="1.10.10.10">
    <property type="entry name" value="Winged helix-like DNA-binding domain superfamily/Winged helix DNA-binding domain"/>
    <property type="match status" value="1"/>
</dbReference>
<dbReference type="STRING" id="698762.SAMN00808754_2109"/>
<evidence type="ECO:0000313" key="6">
    <source>
        <dbReference type="Proteomes" id="UP000192569"/>
    </source>
</evidence>
<dbReference type="Pfam" id="PF21984">
    <property type="entry name" value="DnaD_N"/>
    <property type="match status" value="1"/>
</dbReference>
<dbReference type="InterPro" id="IPR053162">
    <property type="entry name" value="DnaD"/>
</dbReference>
<feature type="domain" description="DnaB/C C-terminal" evidence="3">
    <location>
        <begin position="143"/>
        <end position="215"/>
    </location>
</feature>
<keyword evidence="6" id="KW-1185">Reference proteome</keyword>
<sequence length="248" mass="28685">MPANDNWPSAIISSLLEDSTVVVPEPLLKYYNRLGLTETEVMIIIHLLRWRQIEHDRFPSPEKLSQYLSMDSEEVKNILAGLIEKKLLSVEPYYSPVTGRWLNAFSLYNLWEKLAHILTRESLLQTAPSEQAATVDPGLGELYRIFEKEFGRPLSPIESSQLADWYHNTNLSPELIIEALKRAVLRGALNFRYIDSILRDWIRHNIRTVQEAINYDDRLLSKKAGKKKSSEASGDDKYRDLYRLDPEP</sequence>
<dbReference type="Proteomes" id="UP000192569">
    <property type="component" value="Chromosome I"/>
</dbReference>
<dbReference type="SUPFAM" id="SSF158499">
    <property type="entry name" value="DnaD domain-like"/>
    <property type="match status" value="1"/>
</dbReference>
<dbReference type="OrthoDB" id="1652900at2"/>
<feature type="domain" description="DnaD N-terminal" evidence="4">
    <location>
        <begin position="23"/>
        <end position="121"/>
    </location>
</feature>
<reference evidence="5 6" key="1">
    <citation type="submission" date="2017-04" db="EMBL/GenBank/DDBJ databases">
        <authorList>
            <person name="Afonso C.L."/>
            <person name="Miller P.J."/>
            <person name="Scott M.A."/>
            <person name="Spackman E."/>
            <person name="Goraichik I."/>
            <person name="Dimitrov K.M."/>
            <person name="Suarez D.L."/>
            <person name="Swayne D.E."/>
        </authorList>
    </citation>
    <scope>NUCLEOTIDE SEQUENCE [LARGE SCALE GENOMIC DNA]</scope>
    <source>
        <strain evidence="5 6">ToBE</strain>
    </source>
</reference>
<dbReference type="InterPro" id="IPR036388">
    <property type="entry name" value="WH-like_DNA-bd_sf"/>
</dbReference>
<evidence type="ECO:0000259" key="3">
    <source>
        <dbReference type="Pfam" id="PF07261"/>
    </source>
</evidence>
<dbReference type="InterPro" id="IPR053843">
    <property type="entry name" value="DnaD_N"/>
</dbReference>
<comment type="similarity">
    <text evidence="1">Belongs to the DnaB/DnaD family.</text>
</comment>
<dbReference type="InterPro" id="IPR034829">
    <property type="entry name" value="DnaD-like_sf"/>
</dbReference>
<dbReference type="PANTHER" id="PTHR37293:SF6">
    <property type="entry name" value="DNA REPLICATION PROTEIN DNAD"/>
    <property type="match status" value="1"/>
</dbReference>